<comment type="caution">
    <text evidence="2">The sequence shown here is derived from an EMBL/GenBank/DDBJ whole genome shotgun (WGS) entry which is preliminary data.</text>
</comment>
<evidence type="ECO:0000259" key="1">
    <source>
        <dbReference type="Pfam" id="PF14534"/>
    </source>
</evidence>
<dbReference type="InterPro" id="IPR032710">
    <property type="entry name" value="NTF2-like_dom_sf"/>
</dbReference>
<name>A0A6P0CBB1_9RHOB</name>
<dbReference type="AlphaFoldDB" id="A0A6P0CBB1"/>
<sequence length="127" mass="13917">MKTSPDNPLLADLIAHEKRVWNALVSGDPAADSSLLSDDFLGVYPTGFAQKSEHVAQLASGPTVTSYDITACQAKPLGERHAILSYKARFRRASRTTDETMYVSSIWERNGDGWINIFSQDTPEADG</sequence>
<accession>A0A6P0CBB1</accession>
<evidence type="ECO:0000313" key="2">
    <source>
        <dbReference type="EMBL" id="NEK23177.1"/>
    </source>
</evidence>
<dbReference type="SUPFAM" id="SSF54427">
    <property type="entry name" value="NTF2-like"/>
    <property type="match status" value="1"/>
</dbReference>
<dbReference type="Proteomes" id="UP000468591">
    <property type="component" value="Unassembled WGS sequence"/>
</dbReference>
<protein>
    <submittedName>
        <fullName evidence="2">DUF4440 domain-containing protein</fullName>
    </submittedName>
</protein>
<organism evidence="2 3">
    <name type="scientific">Sulfitobacter sediminilitoris</name>
    <dbReference type="NCBI Taxonomy" id="2698830"/>
    <lineage>
        <taxon>Bacteria</taxon>
        <taxon>Pseudomonadati</taxon>
        <taxon>Pseudomonadota</taxon>
        <taxon>Alphaproteobacteria</taxon>
        <taxon>Rhodobacterales</taxon>
        <taxon>Roseobacteraceae</taxon>
        <taxon>Sulfitobacter</taxon>
    </lineage>
</organism>
<reference evidence="2 3" key="1">
    <citation type="submission" date="2020-01" db="EMBL/GenBank/DDBJ databases">
        <title>Sulfitobacter sediminilitoris sp. nov., isolated from a tidal flat.</title>
        <authorList>
            <person name="Park S."/>
            <person name="Yoon J.-H."/>
        </authorList>
    </citation>
    <scope>NUCLEOTIDE SEQUENCE [LARGE SCALE GENOMIC DNA]</scope>
    <source>
        <strain evidence="2 3">JBTF-M27</strain>
    </source>
</reference>
<feature type="domain" description="DUF4440" evidence="1">
    <location>
        <begin position="14"/>
        <end position="114"/>
    </location>
</feature>
<dbReference type="InterPro" id="IPR027843">
    <property type="entry name" value="DUF4440"/>
</dbReference>
<evidence type="ECO:0000313" key="3">
    <source>
        <dbReference type="Proteomes" id="UP000468591"/>
    </source>
</evidence>
<dbReference type="EMBL" id="JAABNT010000006">
    <property type="protein sequence ID" value="NEK23177.1"/>
    <property type="molecule type" value="Genomic_DNA"/>
</dbReference>
<gene>
    <name evidence="2" type="ORF">GV827_12275</name>
</gene>
<keyword evidence="3" id="KW-1185">Reference proteome</keyword>
<proteinExistence type="predicted"/>
<dbReference type="RefSeq" id="WP_164354123.1">
    <property type="nucleotide sequence ID" value="NZ_JAABNT010000006.1"/>
</dbReference>
<dbReference type="Pfam" id="PF14534">
    <property type="entry name" value="DUF4440"/>
    <property type="match status" value="1"/>
</dbReference>
<dbReference type="Gene3D" id="3.10.450.50">
    <property type="match status" value="1"/>
</dbReference>